<comment type="caution">
    <text evidence="1">The sequence shown here is derived from an EMBL/GenBank/DDBJ whole genome shotgun (WGS) entry which is preliminary data.</text>
</comment>
<sequence>MGNHGQGCRRPAAHRSAPLLRYYPAARDAAPPWGFRANSG</sequence>
<proteinExistence type="predicted"/>
<accession>X7Z2W8</accession>
<dbReference type="AlphaFoldDB" id="X7Z2W8"/>
<organism evidence="1">
    <name type="scientific">Mycobacterium xenopi 4042</name>
    <dbReference type="NCBI Taxonomy" id="1299334"/>
    <lineage>
        <taxon>Bacteria</taxon>
        <taxon>Bacillati</taxon>
        <taxon>Actinomycetota</taxon>
        <taxon>Actinomycetes</taxon>
        <taxon>Mycobacteriales</taxon>
        <taxon>Mycobacteriaceae</taxon>
        <taxon>Mycobacterium</taxon>
    </lineage>
</organism>
<protein>
    <submittedName>
        <fullName evidence="1">Uncharacterized protein</fullName>
    </submittedName>
</protein>
<reference evidence="1" key="1">
    <citation type="submission" date="2014-01" db="EMBL/GenBank/DDBJ databases">
        <authorList>
            <person name="Brown-Elliot B."/>
            <person name="Wallace R."/>
            <person name="Lenaerts A."/>
            <person name="Ordway D."/>
            <person name="DeGroote M.A."/>
            <person name="Parker T."/>
            <person name="Sizemore C."/>
            <person name="Tallon L.J."/>
            <person name="Sadzewicz L.K."/>
            <person name="Sengamalay N."/>
            <person name="Fraser C.M."/>
            <person name="Hine E."/>
            <person name="Shefchek K.A."/>
            <person name="Das S.P."/>
            <person name="Tettelin H."/>
        </authorList>
    </citation>
    <scope>NUCLEOTIDE SEQUENCE [LARGE SCALE GENOMIC DNA]</scope>
    <source>
        <strain evidence="1">4042</strain>
    </source>
</reference>
<dbReference type="EMBL" id="JAOB01000081">
    <property type="protein sequence ID" value="EUA13699.1"/>
    <property type="molecule type" value="Genomic_DNA"/>
</dbReference>
<name>X7Z2W8_MYCXE</name>
<dbReference type="PATRIC" id="fig|1299334.3.peg.8584"/>
<gene>
    <name evidence="1" type="ORF">I553_6818</name>
</gene>
<evidence type="ECO:0000313" key="1">
    <source>
        <dbReference type="EMBL" id="EUA13699.1"/>
    </source>
</evidence>